<dbReference type="AlphaFoldDB" id="A0A0G4GAZ7"/>
<gene>
    <name evidence="2" type="ORF">Cvel_4450</name>
</gene>
<protein>
    <submittedName>
        <fullName evidence="2">Uncharacterized protein</fullName>
    </submittedName>
</protein>
<dbReference type="EMBL" id="CDMZ01001048">
    <property type="protein sequence ID" value="CEM26304.1"/>
    <property type="molecule type" value="Genomic_DNA"/>
</dbReference>
<accession>A0A0G4GAZ7</accession>
<sequence>MDVAAEKSDKDAGEPPPLALELRRRTELRLKPLLLLFPACMDEALPQVLRHAEKIDNLNMSRKTAKEFLDKFLCERRRSGLQHLPVGQLPEWVVDENRSLCRRILGMMRKFAAESGDVSGYEEDQPPLMMSKDVFFEKMQGIYERKPERNWRHLQSAMPAVTKDTSIDVISLLADDLYLPSPFAYSLRMQHLEERVELLEKFQGDLRKTLEVTGSTSGSATSLEIAEALGTLQLTTGVHAHPELIIKRGFAKPDGDYPGDDETVTLEHFVHNLRLYPLFPALPTESSPDSTHTSMNAGGGARSTGRSLVGGAGGAYAGVGGSAALSGGARGGDGGGDDFTL</sequence>
<proteinExistence type="predicted"/>
<reference evidence="2" key="1">
    <citation type="submission" date="2014-11" db="EMBL/GenBank/DDBJ databases">
        <authorList>
            <person name="Otto D Thomas"/>
            <person name="Naeem Raeece"/>
        </authorList>
    </citation>
    <scope>NUCLEOTIDE SEQUENCE</scope>
</reference>
<evidence type="ECO:0000313" key="2">
    <source>
        <dbReference type="EMBL" id="CEM26304.1"/>
    </source>
</evidence>
<dbReference type="VEuPathDB" id="CryptoDB:Cvel_4450"/>
<name>A0A0G4GAZ7_9ALVE</name>
<feature type="region of interest" description="Disordered" evidence="1">
    <location>
        <begin position="284"/>
        <end position="304"/>
    </location>
</feature>
<evidence type="ECO:0000256" key="1">
    <source>
        <dbReference type="SAM" id="MobiDB-lite"/>
    </source>
</evidence>
<feature type="compositionally biased region" description="Polar residues" evidence="1">
    <location>
        <begin position="284"/>
        <end position="296"/>
    </location>
</feature>
<organism evidence="2">
    <name type="scientific">Chromera velia CCMP2878</name>
    <dbReference type="NCBI Taxonomy" id="1169474"/>
    <lineage>
        <taxon>Eukaryota</taxon>
        <taxon>Sar</taxon>
        <taxon>Alveolata</taxon>
        <taxon>Colpodellida</taxon>
        <taxon>Chromeraceae</taxon>
        <taxon>Chromera</taxon>
    </lineage>
</organism>